<reference evidence="2" key="1">
    <citation type="journal article" date="2023" name="Front. Plant Sci.">
        <title>Chromosomal-level genome assembly of Melastoma candidum provides insights into trichome evolution.</title>
        <authorList>
            <person name="Zhong Y."/>
            <person name="Wu W."/>
            <person name="Sun C."/>
            <person name="Zou P."/>
            <person name="Liu Y."/>
            <person name="Dai S."/>
            <person name="Zhou R."/>
        </authorList>
    </citation>
    <scope>NUCLEOTIDE SEQUENCE [LARGE SCALE GENOMIC DNA]</scope>
</reference>
<organism evidence="1 2">
    <name type="scientific">Melastoma candidum</name>
    <dbReference type="NCBI Taxonomy" id="119954"/>
    <lineage>
        <taxon>Eukaryota</taxon>
        <taxon>Viridiplantae</taxon>
        <taxon>Streptophyta</taxon>
        <taxon>Embryophyta</taxon>
        <taxon>Tracheophyta</taxon>
        <taxon>Spermatophyta</taxon>
        <taxon>Magnoliopsida</taxon>
        <taxon>eudicotyledons</taxon>
        <taxon>Gunneridae</taxon>
        <taxon>Pentapetalae</taxon>
        <taxon>rosids</taxon>
        <taxon>malvids</taxon>
        <taxon>Myrtales</taxon>
        <taxon>Melastomataceae</taxon>
        <taxon>Melastomatoideae</taxon>
        <taxon>Melastomateae</taxon>
        <taxon>Melastoma</taxon>
    </lineage>
</organism>
<proteinExistence type="predicted"/>
<accession>A0ACB9MD16</accession>
<name>A0ACB9MD16_9MYRT</name>
<evidence type="ECO:0000313" key="2">
    <source>
        <dbReference type="Proteomes" id="UP001057402"/>
    </source>
</evidence>
<evidence type="ECO:0000313" key="1">
    <source>
        <dbReference type="EMBL" id="KAI4320585.1"/>
    </source>
</evidence>
<keyword evidence="2" id="KW-1185">Reference proteome</keyword>
<dbReference type="Proteomes" id="UP001057402">
    <property type="component" value="Chromosome 10"/>
</dbReference>
<protein>
    <submittedName>
        <fullName evidence="1">Uncharacterized protein</fullName>
    </submittedName>
</protein>
<dbReference type="EMBL" id="CM042889">
    <property type="protein sequence ID" value="KAI4320585.1"/>
    <property type="molecule type" value="Genomic_DNA"/>
</dbReference>
<gene>
    <name evidence="1" type="ORF">MLD38_034048</name>
</gene>
<sequence length="449" mass="51008">MNHLLRIAPLNFPSHIIHSIASQYCCSEKKEVRGLASLGLIHVVRSSWLEDCDRERREVPVLQKHIADDLLLPKRYAGSNAGPTTIAQNVEVTDYRSLSRSVSCQSVSNWESIFVSPEHFLKKGIDHCWMLAAIFCILHFPVRFLCQDLKVSDFAFPSMSLMLEKYDAACKWGIEAVTSDWISDCVRIGSYLSKDIGQMKFLLMRWDCTLLVNLFHRLRNQDREGVLPSESLLRSQYVGGIQNSNNKVVRQELDNQMFAKKPRTMEEAVGNDVHRSKRPRDVPVSNEESVEEGKRRHAKEEADIPDIQDKNSPERSLYDISIFPSKPLAIPERPEHHGLIGFSKHSIDRSQRNADADNCHHPSRNRTLDALDDLSETQTESQVVGYEEDLSGRQLIIDRVRTQSSMNSFYSSNSTKKASTRALLDISSKVTASVTGLHPFFIHLVAHKV</sequence>
<comment type="caution">
    <text evidence="1">The sequence shown here is derived from an EMBL/GenBank/DDBJ whole genome shotgun (WGS) entry which is preliminary data.</text>
</comment>